<dbReference type="GO" id="GO:0000981">
    <property type="term" value="F:DNA-binding transcription factor activity, RNA polymerase II-specific"/>
    <property type="evidence" value="ECO:0007669"/>
    <property type="project" value="TreeGrafter"/>
</dbReference>
<comment type="cofactor">
    <cofactor evidence="11">
        <name>Zn(2+)</name>
        <dbReference type="ChEBI" id="CHEBI:29105"/>
    </cofactor>
    <text evidence="11">Binds 1 zinc ion per subunit.</text>
</comment>
<comment type="caution">
    <text evidence="16">The sequence shown here is derived from an EMBL/GenBank/DDBJ whole genome shotgun (WGS) entry which is preliminary data.</text>
</comment>
<dbReference type="PANTHER" id="PTHR11447:SF16">
    <property type="entry name" value="P53 PROTEIN LONG FORM VARIANT 1"/>
    <property type="match status" value="1"/>
</dbReference>
<evidence type="ECO:0000256" key="12">
    <source>
        <dbReference type="PIRSR" id="PIRSR602117-3"/>
    </source>
</evidence>
<keyword evidence="4 11" id="KW-0479">Metal-binding</keyword>
<evidence type="ECO:0000259" key="15">
    <source>
        <dbReference type="Pfam" id="PF21907"/>
    </source>
</evidence>
<dbReference type="GO" id="GO:0005634">
    <property type="term" value="C:nucleus"/>
    <property type="evidence" value="ECO:0007669"/>
    <property type="project" value="UniProtKB-SubCell"/>
</dbReference>
<organism evidence="16 17">
    <name type="scientific">Pristionchus mayeri</name>
    <dbReference type="NCBI Taxonomy" id="1317129"/>
    <lineage>
        <taxon>Eukaryota</taxon>
        <taxon>Metazoa</taxon>
        <taxon>Ecdysozoa</taxon>
        <taxon>Nematoda</taxon>
        <taxon>Chromadorea</taxon>
        <taxon>Rhabditida</taxon>
        <taxon>Rhabditina</taxon>
        <taxon>Diplogasteromorpha</taxon>
        <taxon>Diplogasteroidea</taxon>
        <taxon>Neodiplogasteridae</taxon>
        <taxon>Pristionchus</taxon>
    </lineage>
</organism>
<evidence type="ECO:0000313" key="16">
    <source>
        <dbReference type="EMBL" id="GMR36456.1"/>
    </source>
</evidence>
<accession>A0AAN5CCM5</accession>
<feature type="region of interest" description="Disordered" evidence="13">
    <location>
        <begin position="375"/>
        <end position="465"/>
    </location>
</feature>
<dbReference type="Pfam" id="PF21907">
    <property type="entry name" value="SAM_CEP-1_C"/>
    <property type="match status" value="1"/>
</dbReference>
<evidence type="ECO:0000259" key="14">
    <source>
        <dbReference type="Pfam" id="PF00870"/>
    </source>
</evidence>
<keyword evidence="9" id="KW-0804">Transcription</keyword>
<dbReference type="GO" id="GO:0000978">
    <property type="term" value="F:RNA polymerase II cis-regulatory region sequence-specific DNA binding"/>
    <property type="evidence" value="ECO:0007669"/>
    <property type="project" value="TreeGrafter"/>
</dbReference>
<evidence type="ECO:0000256" key="6">
    <source>
        <dbReference type="ARBA" id="ARBA00023015"/>
    </source>
</evidence>
<evidence type="ECO:0000256" key="2">
    <source>
        <dbReference type="ARBA" id="ARBA00006167"/>
    </source>
</evidence>
<dbReference type="InterPro" id="IPR011615">
    <property type="entry name" value="p53_DNA-bd"/>
</dbReference>
<name>A0AAN5CCM5_9BILA</name>
<keyword evidence="8" id="KW-0010">Activator</keyword>
<keyword evidence="6" id="KW-0805">Transcription regulation</keyword>
<evidence type="ECO:0000256" key="8">
    <source>
        <dbReference type="ARBA" id="ARBA00023159"/>
    </source>
</evidence>
<dbReference type="InterPro" id="IPR054106">
    <property type="entry name" value="CEP-1_C"/>
</dbReference>
<dbReference type="SUPFAM" id="SSF49417">
    <property type="entry name" value="p53-like transcription factors"/>
    <property type="match status" value="1"/>
</dbReference>
<dbReference type="InterPro" id="IPR012346">
    <property type="entry name" value="p53/RUNT-type_TF_DNA-bd_sf"/>
</dbReference>
<dbReference type="GO" id="GO:0046872">
    <property type="term" value="F:metal ion binding"/>
    <property type="evidence" value="ECO:0007669"/>
    <property type="project" value="UniProtKB-KW"/>
</dbReference>
<dbReference type="InterPro" id="IPR008967">
    <property type="entry name" value="p53-like_TF_DNA-bd_sf"/>
</dbReference>
<feature type="domain" description="p53 DNA-binding" evidence="14">
    <location>
        <begin position="166"/>
        <end position="343"/>
    </location>
</feature>
<sequence length="583" mass="66459">SLSSALHGDSHSIRILLSTTKTMTAKSDRYNLRSGSQSQRNNDDYETPRMEEYIGSVDNAQFSQSDLRFDSQMENFLSESFGSRFHNLNSTITDNDFAPVIGLPKEDPFLSRHNYVSSQEKNIPLLYPHDQEGQFIPMNEGYQAISGPTYQDDDIPGGFAYSQDRNNKEEYTFTVALMPLAKSSKGDYVTERNLLFCKFMEGIPLNFSLVNPEKETSIPFPPNMFIRMSLRFLAPDSDEKAKVRRCHLHMEKDIDGSHKMFPFKLNHKDAAYDDANLSVTIPTSTVVSATFYCYSSCAGGIDRKPVYLLFELLYEDGSLYQQATLAIKVCANPQRDAPKEIAKMKKQEEKGKDAHGIMVERERELISLLSGVKSEGSCETEKRGRKRKTGDRDDMGRAMKRMESTSPMQPVLTPSPGWNIAMSAPRVSSRRNSKLEIRPDGAPFESTESSRKTSYDEEEGEDEEDKVFQISIQGKKKFEKVQSYLRTLEREERYTSRNDEDNVYQNLSQTTGEISISTWLEQCHLDEQHFLDAFHSKDITLLKDLNYSFTPTLFHSELGLPKHIAARLNKIYLNWRNGNACGI</sequence>
<feature type="compositionally biased region" description="Basic and acidic residues" evidence="13">
    <location>
        <begin position="390"/>
        <end position="403"/>
    </location>
</feature>
<dbReference type="GO" id="GO:0006915">
    <property type="term" value="P:apoptotic process"/>
    <property type="evidence" value="ECO:0007669"/>
    <property type="project" value="UniProtKB-KW"/>
</dbReference>
<dbReference type="InterPro" id="IPR002117">
    <property type="entry name" value="p53_tumour_suppressor"/>
</dbReference>
<comment type="subcellular location">
    <subcellularLocation>
        <location evidence="1">Nucleus</location>
    </subcellularLocation>
</comment>
<feature type="non-terminal residue" evidence="16">
    <location>
        <position position="1"/>
    </location>
</feature>
<evidence type="ECO:0000256" key="1">
    <source>
        <dbReference type="ARBA" id="ARBA00004123"/>
    </source>
</evidence>
<evidence type="ECO:0000256" key="9">
    <source>
        <dbReference type="ARBA" id="ARBA00023163"/>
    </source>
</evidence>
<dbReference type="EMBL" id="BTRK01000002">
    <property type="protein sequence ID" value="GMR36456.1"/>
    <property type="molecule type" value="Genomic_DNA"/>
</dbReference>
<feature type="binding site" evidence="11">
    <location>
        <position position="297"/>
    </location>
    <ligand>
        <name>Zn(2+)</name>
        <dbReference type="ChEBI" id="CHEBI:29105"/>
    </ligand>
</feature>
<protein>
    <submittedName>
        <fullName evidence="16">Uncharacterized protein</fullName>
    </submittedName>
</protein>
<dbReference type="AlphaFoldDB" id="A0AAN5CCM5"/>
<feature type="compositionally biased region" description="Acidic residues" evidence="13">
    <location>
        <begin position="456"/>
        <end position="465"/>
    </location>
</feature>
<dbReference type="PRINTS" id="PR00386">
    <property type="entry name" value="P53SUPPRESSR"/>
</dbReference>
<evidence type="ECO:0000256" key="10">
    <source>
        <dbReference type="ARBA" id="ARBA00023242"/>
    </source>
</evidence>
<reference evidence="17" key="1">
    <citation type="submission" date="2022-10" db="EMBL/GenBank/DDBJ databases">
        <title>Genome assembly of Pristionchus species.</title>
        <authorList>
            <person name="Yoshida K."/>
            <person name="Sommer R.J."/>
        </authorList>
    </citation>
    <scope>NUCLEOTIDE SEQUENCE [LARGE SCALE GENOMIC DNA]</scope>
    <source>
        <strain evidence="17">RS5460</strain>
    </source>
</reference>
<feature type="domain" description="CEP-1 C-terminal SAM" evidence="15">
    <location>
        <begin position="478"/>
        <end position="576"/>
    </location>
</feature>
<dbReference type="Gene3D" id="2.60.40.720">
    <property type="match status" value="1"/>
</dbReference>
<dbReference type="PANTHER" id="PTHR11447">
    <property type="entry name" value="CELLULAR TUMOR ANTIGEN P53"/>
    <property type="match status" value="1"/>
</dbReference>
<evidence type="ECO:0000256" key="4">
    <source>
        <dbReference type="ARBA" id="ARBA00022723"/>
    </source>
</evidence>
<keyword evidence="7" id="KW-0238">DNA-binding</keyword>
<keyword evidence="10" id="KW-0539">Nucleus</keyword>
<comment type="similarity">
    <text evidence="2">Belongs to the p53 family.</text>
</comment>
<feature type="binding site" evidence="11">
    <location>
        <position position="293"/>
    </location>
    <ligand>
        <name>Zn(2+)</name>
        <dbReference type="ChEBI" id="CHEBI:29105"/>
    </ligand>
</feature>
<gene>
    <name evidence="16" type="ORF">PMAYCL1PPCAC_06651</name>
</gene>
<evidence type="ECO:0000256" key="5">
    <source>
        <dbReference type="ARBA" id="ARBA00022833"/>
    </source>
</evidence>
<keyword evidence="5 11" id="KW-0862">Zinc</keyword>
<keyword evidence="3" id="KW-0053">Apoptosis</keyword>
<feature type="cross-link" description="Glycyl lysine isopeptide (Lys-Gly) (interchain with G-Cter in ubiquitin)" evidence="12">
    <location>
        <position position="346"/>
    </location>
</feature>
<proteinExistence type="inferred from homology"/>
<keyword evidence="17" id="KW-1185">Reference proteome</keyword>
<dbReference type="Proteomes" id="UP001328107">
    <property type="component" value="Unassembled WGS sequence"/>
</dbReference>
<evidence type="ECO:0000256" key="11">
    <source>
        <dbReference type="PIRSR" id="PIRSR602117-1"/>
    </source>
</evidence>
<evidence type="ECO:0000313" key="17">
    <source>
        <dbReference type="Proteomes" id="UP001328107"/>
    </source>
</evidence>
<evidence type="ECO:0000256" key="7">
    <source>
        <dbReference type="ARBA" id="ARBA00023125"/>
    </source>
</evidence>
<dbReference type="Pfam" id="PF00870">
    <property type="entry name" value="P53"/>
    <property type="match status" value="1"/>
</dbReference>
<evidence type="ECO:0000256" key="3">
    <source>
        <dbReference type="ARBA" id="ARBA00022703"/>
    </source>
</evidence>
<evidence type="ECO:0000256" key="13">
    <source>
        <dbReference type="SAM" id="MobiDB-lite"/>
    </source>
</evidence>